<dbReference type="InterPro" id="IPR019734">
    <property type="entry name" value="TPR_rpt"/>
</dbReference>
<dbReference type="Gene3D" id="1.25.40.10">
    <property type="entry name" value="Tetratricopeptide repeat domain"/>
    <property type="match status" value="1"/>
</dbReference>
<proteinExistence type="predicted"/>
<dbReference type="SUPFAM" id="SSF48452">
    <property type="entry name" value="TPR-like"/>
    <property type="match status" value="1"/>
</dbReference>
<dbReference type="AlphaFoldDB" id="A0A450SPI9"/>
<evidence type="ECO:0000313" key="2">
    <source>
        <dbReference type="EMBL" id="VFJ65514.1"/>
    </source>
</evidence>
<dbReference type="NCBIfam" id="NF047558">
    <property type="entry name" value="TPR_END_plus"/>
    <property type="match status" value="1"/>
</dbReference>
<protein>
    <submittedName>
        <fullName evidence="1">Tetratricopeptide repeat-containing protein</fullName>
    </submittedName>
</protein>
<sequence length="149" mass="17405">MPSVLDSNILIYHLNGVLNDELEEFLADVLDELLQVAPDWFMAQNLAGVVKHKTRPEEAREHYEKVVFLRPDHYVGYYNLACSYARPNEFDKAIEYLETIVNRDGLTESYRMHEENMENETDFDELKRSEKHAKRFAEIVRILNAGRGA</sequence>
<dbReference type="EMBL" id="CAADFD010000105">
    <property type="protein sequence ID" value="VFJ65514.1"/>
    <property type="molecule type" value="Genomic_DNA"/>
</dbReference>
<reference evidence="1" key="1">
    <citation type="submission" date="2019-02" db="EMBL/GenBank/DDBJ databases">
        <authorList>
            <person name="Gruber-Vodicka R. H."/>
            <person name="Seah K. B. B."/>
        </authorList>
    </citation>
    <scope>NUCLEOTIDE SEQUENCE</scope>
    <source>
        <strain evidence="2">BECK_BZ106</strain>
        <strain evidence="1">BECK_BZ15</strain>
    </source>
</reference>
<dbReference type="Pfam" id="PF13181">
    <property type="entry name" value="TPR_8"/>
    <property type="match status" value="1"/>
</dbReference>
<dbReference type="InterPro" id="IPR011990">
    <property type="entry name" value="TPR-like_helical_dom_sf"/>
</dbReference>
<dbReference type="EMBL" id="CAADEW010000057">
    <property type="protein sequence ID" value="VFJ55876.1"/>
    <property type="molecule type" value="Genomic_DNA"/>
</dbReference>
<evidence type="ECO:0000313" key="1">
    <source>
        <dbReference type="EMBL" id="VFJ55876.1"/>
    </source>
</evidence>
<accession>A0A450SPI9</accession>
<gene>
    <name evidence="1" type="ORF">BECKFW1821A_GA0114235_10576</name>
    <name evidence="2" type="ORF">BECKFW1821B_GA0114236_11052</name>
</gene>
<name>A0A450SPI9_9GAMM</name>
<organism evidence="1">
    <name type="scientific">Candidatus Kentrum sp. FW</name>
    <dbReference type="NCBI Taxonomy" id="2126338"/>
    <lineage>
        <taxon>Bacteria</taxon>
        <taxon>Pseudomonadati</taxon>
        <taxon>Pseudomonadota</taxon>
        <taxon>Gammaproteobacteria</taxon>
        <taxon>Candidatus Kentrum</taxon>
    </lineage>
</organism>